<dbReference type="Pfam" id="PF08953">
    <property type="entry name" value="DUF1899"/>
    <property type="match status" value="1"/>
</dbReference>
<evidence type="ECO:0000256" key="9">
    <source>
        <dbReference type="RuleBase" id="RU280818"/>
    </source>
</evidence>
<evidence type="ECO:0000259" key="11">
    <source>
        <dbReference type="SMART" id="SM01166"/>
    </source>
</evidence>
<comment type="subcellular location">
    <subcellularLocation>
        <location evidence="1">Cytoplasm</location>
    </subcellularLocation>
</comment>
<accession>A0A0K8WKV7</accession>
<dbReference type="SUPFAM" id="SSF50978">
    <property type="entry name" value="WD40 repeat-like"/>
    <property type="match status" value="1"/>
</dbReference>
<feature type="compositionally biased region" description="Polar residues" evidence="10">
    <location>
        <begin position="485"/>
        <end position="495"/>
    </location>
</feature>
<dbReference type="GO" id="GO:0003779">
    <property type="term" value="F:actin binding"/>
    <property type="evidence" value="ECO:0007669"/>
    <property type="project" value="UniProtKB-KW"/>
</dbReference>
<dbReference type="InterPro" id="IPR015943">
    <property type="entry name" value="WD40/YVTN_repeat-like_dom_sf"/>
</dbReference>
<evidence type="ECO:0000256" key="2">
    <source>
        <dbReference type="ARBA" id="ARBA00009482"/>
    </source>
</evidence>
<comment type="similarity">
    <text evidence="2 9">Belongs to the WD repeat coronin family.</text>
</comment>
<gene>
    <name evidence="12" type="primary">CORO7_8</name>
    <name evidence="12" type="ORF">c1_g1_i4</name>
</gene>
<evidence type="ECO:0000313" key="12">
    <source>
        <dbReference type="EMBL" id="JAI51771.1"/>
    </source>
</evidence>
<feature type="domain" description="DUF1899" evidence="11">
    <location>
        <begin position="4"/>
        <end position="66"/>
    </location>
</feature>
<dbReference type="InterPro" id="IPR015505">
    <property type="entry name" value="Coronin"/>
</dbReference>
<evidence type="ECO:0000256" key="3">
    <source>
        <dbReference type="ARBA" id="ARBA00022490"/>
    </source>
</evidence>
<sequence length="515" mass="56672">MAWRFKASKYKNAAPIVPKPEACIRDICVGSYQTFGNNIAASAAFMAFNWEHTGSSVAVLPLDDCGRKSKIMPLLHGHTDTVTDLEFSPFHDGLLATASQDCLVKIWHIPEKGLEASLSDPECVFSHKQRRVETVGFHPTADGLLHSTAVGCVTLFDITKQKEIFSNNEHPEVIQSVSWKQDGTTLATSCKDKNVRILDPRIADSPIQMVAESHQSIKDSRVVWLGNQTRILTTGFDSARLRQVIIRDLRNFSVPEKTLELDCSTGILMPLYDPDTNMLFLAGKGDTTINYLEVSDKDPYLTEGLRHTGEQTKGACLVPKRALKVMEGEVNRVLQLTSNMVIPIMYQVPRKTYRDFHSDLYPETTGYKTELTASEWFGGANMPVPKMSLDPAKRELGDSPIIPRLGPKPFSSNSGDVSFDKVFAVPVAPGSQENIHHASTAGSADNGCDSFVAPAPPAPVAATTPNKPDLIVEIEIKKPNADNAGDSSVQKSLSTSERRKVCKKLLKYNKFIQKS</sequence>
<dbReference type="Pfam" id="PF00400">
    <property type="entry name" value="WD40"/>
    <property type="match status" value="2"/>
</dbReference>
<dbReference type="SMART" id="SM00320">
    <property type="entry name" value="WD40"/>
    <property type="match status" value="2"/>
</dbReference>
<reference evidence="12" key="1">
    <citation type="submission" date="2015-06" db="EMBL/GenBank/DDBJ databases">
        <authorList>
            <person name="Hoefler B.C."/>
            <person name="Straight P.D."/>
        </authorList>
    </citation>
    <scope>NUCLEOTIDE SEQUENCE</scope>
</reference>
<comment type="function">
    <text evidence="7">F-actin regulator involved in anterograde Golgi to endosome transport: upon ubiquitination via 'Lys-33'-linked ubiquitin chains by the BCR(KLHL20) E3 ubiquitin ligase complex, interacts with EPS15 and localizes to the trans-Golgi network, where it promotes actin polymerization, thereby facilitating post-Golgi trafficking. May play a role in the maintenance of the Golgi apparatus morphology.</text>
</comment>
<evidence type="ECO:0000256" key="7">
    <source>
        <dbReference type="ARBA" id="ARBA00024838"/>
    </source>
</evidence>
<dbReference type="InterPro" id="IPR015048">
    <property type="entry name" value="DUF1899"/>
</dbReference>
<evidence type="ECO:0000256" key="1">
    <source>
        <dbReference type="ARBA" id="ARBA00004496"/>
    </source>
</evidence>
<dbReference type="SMART" id="SM01166">
    <property type="entry name" value="DUF1899"/>
    <property type="match status" value="1"/>
</dbReference>
<dbReference type="GO" id="GO:0005737">
    <property type="term" value="C:cytoplasm"/>
    <property type="evidence" value="ECO:0007669"/>
    <property type="project" value="UniProtKB-SubCell"/>
</dbReference>
<dbReference type="FunFam" id="2.130.10.10:FF:000362">
    <property type="entry name" value="Coronin"/>
    <property type="match status" value="1"/>
</dbReference>
<organism evidence="12">
    <name type="scientific">Bactrocera latifrons</name>
    <name type="common">Malaysian fruit fly</name>
    <name type="synonym">Chaetodacus latifrons</name>
    <dbReference type="NCBI Taxonomy" id="174628"/>
    <lineage>
        <taxon>Eukaryota</taxon>
        <taxon>Metazoa</taxon>
        <taxon>Ecdysozoa</taxon>
        <taxon>Arthropoda</taxon>
        <taxon>Hexapoda</taxon>
        <taxon>Insecta</taxon>
        <taxon>Pterygota</taxon>
        <taxon>Neoptera</taxon>
        <taxon>Endopterygota</taxon>
        <taxon>Diptera</taxon>
        <taxon>Brachycera</taxon>
        <taxon>Muscomorpha</taxon>
        <taxon>Tephritoidea</taxon>
        <taxon>Tephritidae</taxon>
        <taxon>Bactrocera</taxon>
        <taxon>Bactrocera</taxon>
    </lineage>
</organism>
<dbReference type="PROSITE" id="PS50294">
    <property type="entry name" value="WD_REPEATS_REGION"/>
    <property type="match status" value="1"/>
</dbReference>
<evidence type="ECO:0000256" key="4">
    <source>
        <dbReference type="ARBA" id="ARBA00022574"/>
    </source>
</evidence>
<feature type="repeat" description="WD" evidence="8">
    <location>
        <begin position="167"/>
        <end position="199"/>
    </location>
</feature>
<keyword evidence="4 8" id="KW-0853">WD repeat</keyword>
<dbReference type="PANTHER" id="PTHR10856:SF20">
    <property type="entry name" value="CORONIN-7"/>
    <property type="match status" value="1"/>
</dbReference>
<protein>
    <recommendedName>
        <fullName evidence="9">Coronin</fullName>
    </recommendedName>
</protein>
<dbReference type="EMBL" id="GDHF01000543">
    <property type="protein sequence ID" value="JAI51771.1"/>
    <property type="molecule type" value="Transcribed_RNA"/>
</dbReference>
<evidence type="ECO:0000256" key="10">
    <source>
        <dbReference type="SAM" id="MobiDB-lite"/>
    </source>
</evidence>
<dbReference type="PANTHER" id="PTHR10856">
    <property type="entry name" value="CORONIN"/>
    <property type="match status" value="1"/>
</dbReference>
<proteinExistence type="inferred from homology"/>
<keyword evidence="6" id="KW-0009">Actin-binding</keyword>
<name>A0A0K8WKV7_BACLA</name>
<dbReference type="Gene3D" id="2.130.10.10">
    <property type="entry name" value="YVTN repeat-like/Quinoprotein amine dehydrogenase"/>
    <property type="match status" value="1"/>
</dbReference>
<dbReference type="Pfam" id="PF16300">
    <property type="entry name" value="WD40_4"/>
    <property type="match status" value="1"/>
</dbReference>
<evidence type="ECO:0000256" key="6">
    <source>
        <dbReference type="ARBA" id="ARBA00023203"/>
    </source>
</evidence>
<evidence type="ECO:0000256" key="8">
    <source>
        <dbReference type="PROSITE-ProRule" id="PRU00221"/>
    </source>
</evidence>
<dbReference type="InterPro" id="IPR036322">
    <property type="entry name" value="WD40_repeat_dom_sf"/>
</dbReference>
<dbReference type="OrthoDB" id="1850764at2759"/>
<evidence type="ECO:0000256" key="5">
    <source>
        <dbReference type="ARBA" id="ARBA00022737"/>
    </source>
</evidence>
<dbReference type="AlphaFoldDB" id="A0A0K8WKV7"/>
<keyword evidence="5 9" id="KW-0677">Repeat</keyword>
<dbReference type="PROSITE" id="PS50082">
    <property type="entry name" value="WD_REPEATS_2"/>
    <property type="match status" value="2"/>
</dbReference>
<feature type="region of interest" description="Disordered" evidence="10">
    <location>
        <begin position="478"/>
        <end position="497"/>
    </location>
</feature>
<dbReference type="SMART" id="SM01167">
    <property type="entry name" value="DUF1900"/>
    <property type="match status" value="1"/>
</dbReference>
<keyword evidence="3" id="KW-0963">Cytoplasm</keyword>
<dbReference type="InterPro" id="IPR001680">
    <property type="entry name" value="WD40_rpt"/>
</dbReference>
<feature type="repeat" description="WD" evidence="8">
    <location>
        <begin position="75"/>
        <end position="109"/>
    </location>
</feature>